<proteinExistence type="predicted"/>
<evidence type="ECO:0000313" key="3">
    <source>
        <dbReference type="Proteomes" id="UP000641646"/>
    </source>
</evidence>
<feature type="domain" description="HTH cro/C1-type" evidence="1">
    <location>
        <begin position="106"/>
        <end position="139"/>
    </location>
</feature>
<evidence type="ECO:0000313" key="2">
    <source>
        <dbReference type="EMBL" id="MBD2185970.1"/>
    </source>
</evidence>
<dbReference type="Proteomes" id="UP000641646">
    <property type="component" value="Unassembled WGS sequence"/>
</dbReference>
<gene>
    <name evidence="2" type="ORF">H6G03_33750</name>
</gene>
<accession>A0A926VLI8</accession>
<dbReference type="AlphaFoldDB" id="A0A926VLI8"/>
<dbReference type="InterPro" id="IPR001387">
    <property type="entry name" value="Cro/C1-type_HTH"/>
</dbReference>
<organism evidence="2 3">
    <name type="scientific">Aerosakkonema funiforme FACHB-1375</name>
    <dbReference type="NCBI Taxonomy" id="2949571"/>
    <lineage>
        <taxon>Bacteria</taxon>
        <taxon>Bacillati</taxon>
        <taxon>Cyanobacteriota</taxon>
        <taxon>Cyanophyceae</taxon>
        <taxon>Oscillatoriophycideae</taxon>
        <taxon>Aerosakkonematales</taxon>
        <taxon>Aerosakkonemataceae</taxon>
        <taxon>Aerosakkonema</taxon>
    </lineage>
</organism>
<evidence type="ECO:0000259" key="1">
    <source>
        <dbReference type="PROSITE" id="PS50943"/>
    </source>
</evidence>
<sequence length="144" mass="16073">MTQTTGKTTPGTRSTSEYMSLLAAFPPRPIASEEDYIATQKVIDSLIDRPELTPDEQDYLNVLGSLIRDYEDLYEPMPSISGLDLLKALMEDWNLQEKDLIPIFQTESNVSDVLSGKQELTVTDLEKLGEFLNISPAVFLSKGN</sequence>
<dbReference type="PROSITE" id="PS50943">
    <property type="entry name" value="HTH_CROC1"/>
    <property type="match status" value="1"/>
</dbReference>
<name>A0A926VLI8_9CYAN</name>
<protein>
    <submittedName>
        <fullName evidence="2">Transcriptional regulator</fullName>
    </submittedName>
</protein>
<reference evidence="2" key="1">
    <citation type="journal article" date="2015" name="ISME J.">
        <title>Draft Genome Sequence of Streptomyces incarnatus NRRL8089, which Produces the Nucleoside Antibiotic Sinefungin.</title>
        <authorList>
            <person name="Oshima K."/>
            <person name="Hattori M."/>
            <person name="Shimizu H."/>
            <person name="Fukuda K."/>
            <person name="Nemoto M."/>
            <person name="Inagaki K."/>
            <person name="Tamura T."/>
        </authorList>
    </citation>
    <scope>NUCLEOTIDE SEQUENCE</scope>
    <source>
        <strain evidence="2">FACHB-1375</strain>
    </source>
</reference>
<reference evidence="2" key="2">
    <citation type="submission" date="2020-08" db="EMBL/GenBank/DDBJ databases">
        <authorList>
            <person name="Chen M."/>
            <person name="Teng W."/>
            <person name="Zhao L."/>
            <person name="Hu C."/>
            <person name="Zhou Y."/>
            <person name="Han B."/>
            <person name="Song L."/>
            <person name="Shu W."/>
        </authorList>
    </citation>
    <scope>NUCLEOTIDE SEQUENCE</scope>
    <source>
        <strain evidence="2">FACHB-1375</strain>
    </source>
</reference>
<dbReference type="EMBL" id="JACJPW010000155">
    <property type="protein sequence ID" value="MBD2185970.1"/>
    <property type="molecule type" value="Genomic_DNA"/>
</dbReference>
<comment type="caution">
    <text evidence="2">The sequence shown here is derived from an EMBL/GenBank/DDBJ whole genome shotgun (WGS) entry which is preliminary data.</text>
</comment>
<keyword evidence="3" id="KW-1185">Reference proteome</keyword>